<reference evidence="2" key="1">
    <citation type="submission" date="2024-05" db="EMBL/GenBank/DDBJ databases">
        <authorList>
            <person name="Kim S."/>
            <person name="Heo J."/>
            <person name="Choi H."/>
            <person name="Choi Y."/>
            <person name="Kwon S.-W."/>
            <person name="Kim Y."/>
        </authorList>
    </citation>
    <scope>NUCLEOTIDE SEQUENCE</scope>
    <source>
        <strain evidence="2">KACC 23698</strain>
    </source>
</reference>
<accession>A0AAU7JCE3</accession>
<gene>
    <name evidence="2" type="ORF">ABEG18_19745</name>
</gene>
<proteinExistence type="predicted"/>
<organism evidence="2">
    <name type="scientific">Alsobacter sp. KACC 23698</name>
    <dbReference type="NCBI Taxonomy" id="3149229"/>
    <lineage>
        <taxon>Bacteria</taxon>
        <taxon>Pseudomonadati</taxon>
        <taxon>Pseudomonadota</taxon>
        <taxon>Alphaproteobacteria</taxon>
        <taxon>Hyphomicrobiales</taxon>
        <taxon>Alsobacteraceae</taxon>
        <taxon>Alsobacter</taxon>
    </lineage>
</organism>
<dbReference type="Pfam" id="PF10984">
    <property type="entry name" value="DUF2794"/>
    <property type="match status" value="1"/>
</dbReference>
<dbReference type="InterPro" id="IPR021252">
    <property type="entry name" value="DUF2794"/>
</dbReference>
<sequence>MSEVDLSEPQSASRTREAPGPGVFGSPGPMQVVFDRHELRELFDVYGRKVAEGEWRDYSLDFLKEKAVFCVYRRANEFPLYRIEKTPKLARRQGAYAVIAASGLIMKRGHELARVLNVLEKPLRLVAG</sequence>
<evidence type="ECO:0000256" key="1">
    <source>
        <dbReference type="SAM" id="MobiDB-lite"/>
    </source>
</evidence>
<name>A0AAU7JCE3_9HYPH</name>
<dbReference type="AlphaFoldDB" id="A0AAU7JCE3"/>
<protein>
    <submittedName>
        <fullName evidence="2">DUF2794 domain-containing protein</fullName>
    </submittedName>
</protein>
<dbReference type="EMBL" id="CP157484">
    <property type="protein sequence ID" value="XBO37931.1"/>
    <property type="molecule type" value="Genomic_DNA"/>
</dbReference>
<feature type="region of interest" description="Disordered" evidence="1">
    <location>
        <begin position="1"/>
        <end position="28"/>
    </location>
</feature>
<evidence type="ECO:0000313" key="2">
    <source>
        <dbReference type="EMBL" id="XBO37931.1"/>
    </source>
</evidence>
<dbReference type="RefSeq" id="WP_406854758.1">
    <property type="nucleotide sequence ID" value="NZ_CP157484.1"/>
</dbReference>